<organism evidence="1 4">
    <name type="scientific">Acidovorax delafieldii</name>
    <name type="common">Pseudomonas delafieldii</name>
    <dbReference type="NCBI Taxonomy" id="47920"/>
    <lineage>
        <taxon>Bacteria</taxon>
        <taxon>Pseudomonadati</taxon>
        <taxon>Pseudomonadota</taxon>
        <taxon>Betaproteobacteria</taxon>
        <taxon>Burkholderiales</taxon>
        <taxon>Comamonadaceae</taxon>
        <taxon>Acidovorax</taxon>
    </lineage>
</organism>
<dbReference type="NCBIfam" id="TIGR04111">
    <property type="entry name" value="BcepMu_gp16"/>
    <property type="match status" value="1"/>
</dbReference>
<dbReference type="Proteomes" id="UP001253458">
    <property type="component" value="Unassembled WGS sequence"/>
</dbReference>
<name>A0AAJ2BZX1_ACIDE</name>
<dbReference type="AlphaFoldDB" id="A0AAJ2BZX1"/>
<sequence>MPLKTRKQVRDEFASRGWSYSDWARQRGYSAALVCMIVNDDDRTPQRKCLRGESHNIAVDLGLKAGVISRSPAPRMQLAAA</sequence>
<dbReference type="RefSeq" id="WP_209819979.1">
    <property type="nucleotide sequence ID" value="NZ_JAVDTL010000004.1"/>
</dbReference>
<dbReference type="EMBL" id="JAVDTS010000005">
    <property type="protein sequence ID" value="MDR6838722.1"/>
    <property type="molecule type" value="Genomic_DNA"/>
</dbReference>
<evidence type="ECO:0000313" key="1">
    <source>
        <dbReference type="EMBL" id="MDR6767500.1"/>
    </source>
</evidence>
<accession>A0AAJ2BZX1</accession>
<evidence type="ECO:0000313" key="2">
    <source>
        <dbReference type="EMBL" id="MDR6838722.1"/>
    </source>
</evidence>
<proteinExistence type="predicted"/>
<protein>
    <submittedName>
        <fullName evidence="1">Gp16 family phage-associated protein</fullName>
    </submittedName>
</protein>
<dbReference type="EMBL" id="JAVDTL010000004">
    <property type="protein sequence ID" value="MDR6767500.1"/>
    <property type="molecule type" value="Genomic_DNA"/>
</dbReference>
<gene>
    <name evidence="1" type="ORF">J2W88_002781</name>
    <name evidence="2" type="ORF">J2W93_003569</name>
</gene>
<reference evidence="1 3" key="1">
    <citation type="submission" date="2023-07" db="EMBL/GenBank/DDBJ databases">
        <title>Sorghum-associated microbial communities from plants grown in Nebraska, USA.</title>
        <authorList>
            <person name="Schachtman D."/>
        </authorList>
    </citation>
    <scope>NUCLEOTIDE SEQUENCE</scope>
    <source>
        <strain evidence="2 3">BE105</strain>
        <strain evidence="1">BE69</strain>
    </source>
</reference>
<dbReference type="Proteomes" id="UP001249076">
    <property type="component" value="Unassembled WGS sequence"/>
</dbReference>
<comment type="caution">
    <text evidence="1">The sequence shown here is derived from an EMBL/GenBank/DDBJ whole genome shotgun (WGS) entry which is preliminary data.</text>
</comment>
<keyword evidence="3" id="KW-1185">Reference proteome</keyword>
<dbReference type="InterPro" id="IPR026365">
    <property type="entry name" value="BcepMu_gp16"/>
</dbReference>
<evidence type="ECO:0000313" key="4">
    <source>
        <dbReference type="Proteomes" id="UP001253458"/>
    </source>
</evidence>
<evidence type="ECO:0000313" key="3">
    <source>
        <dbReference type="Proteomes" id="UP001249076"/>
    </source>
</evidence>